<dbReference type="SMART" id="SM00847">
    <property type="entry name" value="HA2"/>
    <property type="match status" value="1"/>
</dbReference>
<evidence type="ECO:0000259" key="7">
    <source>
        <dbReference type="PROSITE" id="PS51192"/>
    </source>
</evidence>
<dbReference type="PROSITE" id="PS51192">
    <property type="entry name" value="HELICASE_ATP_BIND_1"/>
    <property type="match status" value="1"/>
</dbReference>
<dbReference type="EC" id="3.6.4.13" evidence="1"/>
<dbReference type="Pfam" id="PF04408">
    <property type="entry name" value="WHD_HA2"/>
    <property type="match status" value="1"/>
</dbReference>
<dbReference type="PANTHER" id="PTHR43519">
    <property type="entry name" value="ATP-DEPENDENT RNA HELICASE HRPB"/>
    <property type="match status" value="1"/>
</dbReference>
<feature type="domain" description="Helicase ATP-binding" evidence="7">
    <location>
        <begin position="29"/>
        <end position="243"/>
    </location>
</feature>
<dbReference type="Gene3D" id="3.40.50.300">
    <property type="entry name" value="P-loop containing nucleotide triphosphate hydrolases"/>
    <property type="match status" value="2"/>
</dbReference>
<dbReference type="InterPro" id="IPR027417">
    <property type="entry name" value="P-loop_NTPase"/>
</dbReference>
<accession>A0ABY2K5Z0</accession>
<evidence type="ECO:0000259" key="8">
    <source>
        <dbReference type="PROSITE" id="PS51194"/>
    </source>
</evidence>
<dbReference type="InterPro" id="IPR001650">
    <property type="entry name" value="Helicase_C-like"/>
</dbReference>
<sequence>MTSASPLSPLDLDSFVSGLTVAQVLPELTDALAAHGAAVLHAPPGTGKTTAVPPHVALTLADASGVAGRSDEGPWPSSAAAPAASAGSSPDVAADTAAAAAPRVLVTQPRRVAVRAAWRRLHAAVEAAYRAAGAAEPAARQAADAAVGYTVRGDAVGRGRSQVEFLTPGVLVRRLLNDPELAGVGAVLLDEVHERDLDTDLLFALLADLRQLREDLQVVAMSATLDAEALAARWAEGMGQDAVPVVRTEDVLHPLTERWAPYGSSRLTARGGCERGFLDHVAEQTVAAHAAALAEDPGIDALVFLPGVAEVEAVAERMRARVPAHDVLTLHGRQEPAEQDAAVAGRAPGGAPRIVVATNVAESSLTVPGVRLVVDSALAREPRRDAGRAMTGLVTVQVSRAAAGQRAGRAARLGPGTVVRCCSRSALGTAPAAPTPALDVVDLAPLALALAAWGAPRGEGLVLPQEPPAGALAEAEARLQSLGAVDADGRITAHGTALSMLPVPPHLGHALGYGAQAVGEQTAADVVALLAADLRAPGADLTAALAQVRRGGPESRMWRREADRLERLLRRGALVPSLPLPDDGAGASASPGTSASPDASAATAARGSAVSSAGPRRLGRDEEVGYVVALAAPDRIARRVGESDAYLLASGTRASLPADSPLRGSHWLAVAEVQRTGSDAEGTGAVVRAAAPLGEEAAIAAGAGLLRQEHTAVWSGGRLRGSRRRLLGGIELAAHSEAPTVEAAADAVRAAWAEEGLKGWGGEAADTLRRRVHLLHRVLKDPWPDMSAAALAQDEDLVAAVAAQVVAGTPRSRVDLAGLLQGLLPWPAASELDTLAPALLPIPSGRTAAVEYPEVGDDGQPVLAAKLQEFFGASGTPTVADGRQPVLLHLLSPAGRPLAVTADLPSFWAGAYAQVRADMRGRYPKHPWPEDPTTAEATGRTRRR</sequence>
<dbReference type="GO" id="GO:0004386">
    <property type="term" value="F:helicase activity"/>
    <property type="evidence" value="ECO:0007669"/>
    <property type="project" value="UniProtKB-KW"/>
</dbReference>
<dbReference type="SMART" id="SM00490">
    <property type="entry name" value="HELICc"/>
    <property type="match status" value="1"/>
</dbReference>
<dbReference type="Pfam" id="PF00270">
    <property type="entry name" value="DEAD"/>
    <property type="match status" value="1"/>
</dbReference>
<dbReference type="InterPro" id="IPR014001">
    <property type="entry name" value="Helicase_ATP-bd"/>
</dbReference>
<keyword evidence="3" id="KW-0378">Hydrolase</keyword>
<evidence type="ECO:0000256" key="3">
    <source>
        <dbReference type="ARBA" id="ARBA00022801"/>
    </source>
</evidence>
<dbReference type="InterPro" id="IPR048333">
    <property type="entry name" value="HA2_WH"/>
</dbReference>
<evidence type="ECO:0000256" key="2">
    <source>
        <dbReference type="ARBA" id="ARBA00022741"/>
    </source>
</evidence>
<dbReference type="InterPro" id="IPR013689">
    <property type="entry name" value="RNA_helicase_ATP-dep_HrpB_C"/>
</dbReference>
<evidence type="ECO:0000256" key="4">
    <source>
        <dbReference type="ARBA" id="ARBA00022806"/>
    </source>
</evidence>
<dbReference type="Proteomes" id="UP000297477">
    <property type="component" value="Unassembled WGS sequence"/>
</dbReference>
<dbReference type="PANTHER" id="PTHR43519:SF1">
    <property type="entry name" value="ATP-DEPENDENT RNA HELICASE HRPB"/>
    <property type="match status" value="1"/>
</dbReference>
<name>A0ABY2K5Z0_9MICC</name>
<dbReference type="InterPro" id="IPR002464">
    <property type="entry name" value="DNA/RNA_helicase_DEAH_CS"/>
</dbReference>
<evidence type="ECO:0000313" key="9">
    <source>
        <dbReference type="EMBL" id="TFI01115.1"/>
    </source>
</evidence>
<dbReference type="InterPro" id="IPR011545">
    <property type="entry name" value="DEAD/DEAH_box_helicase_dom"/>
</dbReference>
<dbReference type="SUPFAM" id="SSF52540">
    <property type="entry name" value="P-loop containing nucleoside triphosphate hydrolases"/>
    <property type="match status" value="1"/>
</dbReference>
<keyword evidence="5" id="KW-0067">ATP-binding</keyword>
<feature type="region of interest" description="Disordered" evidence="6">
    <location>
        <begin position="922"/>
        <end position="944"/>
    </location>
</feature>
<dbReference type="PROSITE" id="PS00690">
    <property type="entry name" value="DEAH_ATP_HELICASE"/>
    <property type="match status" value="1"/>
</dbReference>
<dbReference type="PROSITE" id="PS51194">
    <property type="entry name" value="HELICASE_CTER"/>
    <property type="match status" value="1"/>
</dbReference>
<evidence type="ECO:0000313" key="10">
    <source>
        <dbReference type="Proteomes" id="UP000297477"/>
    </source>
</evidence>
<feature type="region of interest" description="Disordered" evidence="6">
    <location>
        <begin position="64"/>
        <end position="90"/>
    </location>
</feature>
<feature type="compositionally biased region" description="Low complexity" evidence="6">
    <location>
        <begin position="582"/>
        <end position="616"/>
    </location>
</feature>
<dbReference type="SMART" id="SM00487">
    <property type="entry name" value="DEXDc"/>
    <property type="match status" value="1"/>
</dbReference>
<evidence type="ECO:0000256" key="6">
    <source>
        <dbReference type="SAM" id="MobiDB-lite"/>
    </source>
</evidence>
<feature type="domain" description="Helicase C-terminal" evidence="8">
    <location>
        <begin position="285"/>
        <end position="449"/>
    </location>
</feature>
<dbReference type="Gene3D" id="1.20.120.1080">
    <property type="match status" value="1"/>
</dbReference>
<evidence type="ECO:0000256" key="1">
    <source>
        <dbReference type="ARBA" id="ARBA00012552"/>
    </source>
</evidence>
<dbReference type="RefSeq" id="WP_067187986.1">
    <property type="nucleotide sequence ID" value="NZ_SPKT01000002.1"/>
</dbReference>
<dbReference type="InterPro" id="IPR007502">
    <property type="entry name" value="Helicase-assoc_dom"/>
</dbReference>
<dbReference type="Pfam" id="PF08482">
    <property type="entry name" value="HrpB_C"/>
    <property type="match status" value="1"/>
</dbReference>
<dbReference type="EMBL" id="SPKT01000002">
    <property type="protein sequence ID" value="TFI01115.1"/>
    <property type="molecule type" value="Genomic_DNA"/>
</dbReference>
<dbReference type="CDD" id="cd18791">
    <property type="entry name" value="SF2_C_RHA"/>
    <property type="match status" value="1"/>
</dbReference>
<feature type="region of interest" description="Disordered" evidence="6">
    <location>
        <begin position="579"/>
        <end position="616"/>
    </location>
</feature>
<feature type="compositionally biased region" description="Low complexity" evidence="6">
    <location>
        <begin position="74"/>
        <end position="90"/>
    </location>
</feature>
<organism evidence="9 10">
    <name type="scientific">Micrococcus lylae</name>
    <dbReference type="NCBI Taxonomy" id="1273"/>
    <lineage>
        <taxon>Bacteria</taxon>
        <taxon>Bacillati</taxon>
        <taxon>Actinomycetota</taxon>
        <taxon>Actinomycetes</taxon>
        <taxon>Micrococcales</taxon>
        <taxon>Micrococcaceae</taxon>
        <taxon>Micrococcus</taxon>
    </lineage>
</organism>
<reference evidence="9 10" key="1">
    <citation type="submission" date="2019-03" db="EMBL/GenBank/DDBJ databases">
        <title>Reclassification of Micrococcus aloeverae and Micrococcus yunnanensis as later heterotypic synonyms of Micrococcus luteus.</title>
        <authorList>
            <person name="Huang C.-H."/>
        </authorList>
    </citation>
    <scope>NUCLEOTIDE SEQUENCE [LARGE SCALE GENOMIC DNA]</scope>
    <source>
        <strain evidence="9 10">BCRC 12151</strain>
    </source>
</reference>
<protein>
    <recommendedName>
        <fullName evidence="1">RNA helicase</fullName>
        <ecNumber evidence="1">3.6.4.13</ecNumber>
    </recommendedName>
</protein>
<comment type="caution">
    <text evidence="9">The sequence shown here is derived from an EMBL/GenBank/DDBJ whole genome shotgun (WGS) entry which is preliminary data.</text>
</comment>
<evidence type="ECO:0000256" key="5">
    <source>
        <dbReference type="ARBA" id="ARBA00022840"/>
    </source>
</evidence>
<proteinExistence type="predicted"/>
<gene>
    <name evidence="9" type="ORF">E4A49_01225</name>
</gene>
<keyword evidence="4 9" id="KW-0347">Helicase</keyword>
<dbReference type="Pfam" id="PF00271">
    <property type="entry name" value="Helicase_C"/>
    <property type="match status" value="1"/>
</dbReference>
<keyword evidence="10" id="KW-1185">Reference proteome</keyword>
<keyword evidence="2" id="KW-0547">Nucleotide-binding</keyword>